<dbReference type="EC" id="3.1.26.5" evidence="6"/>
<evidence type="ECO:0000313" key="7">
    <source>
        <dbReference type="EMBL" id="RST64700.1"/>
    </source>
</evidence>
<dbReference type="Pfam" id="PF00825">
    <property type="entry name" value="Ribonuclease_P"/>
    <property type="match status" value="1"/>
</dbReference>
<dbReference type="InterPro" id="IPR000100">
    <property type="entry name" value="RNase_P"/>
</dbReference>
<dbReference type="GO" id="GO:0000049">
    <property type="term" value="F:tRNA binding"/>
    <property type="evidence" value="ECO:0007669"/>
    <property type="project" value="InterPro"/>
</dbReference>
<proteinExistence type="predicted"/>
<evidence type="ECO:0000256" key="1">
    <source>
        <dbReference type="ARBA" id="ARBA00022694"/>
    </source>
</evidence>
<reference evidence="8" key="1">
    <citation type="submission" date="2018-11" db="EMBL/GenBank/DDBJ databases">
        <title>Phylogenetic, genomic, and biogeographic characterization of a novel and ubiquitous marine invertebrate-associated Rickettsiales parasite, Candidatus Marinoinvertebrata rohwerii, gen. nov., sp. nov.</title>
        <authorList>
            <person name="Klinges J.G."/>
            <person name="Rosales S.M."/>
            <person name="Mcminds R."/>
            <person name="Shaver E.C."/>
            <person name="Shantz A."/>
            <person name="Peters E.C."/>
            <person name="Burkepile D.E."/>
            <person name="Silliman B.R."/>
            <person name="Vega Thurber R.L."/>
        </authorList>
    </citation>
    <scope>NUCLEOTIDE SEQUENCE [LARGE SCALE GENOMIC DNA]</scope>
    <source>
        <strain evidence="8">a_cerv_44</strain>
    </source>
</reference>
<name>A0A3R9XT77_9RICK</name>
<dbReference type="GO" id="GO:0030677">
    <property type="term" value="C:ribonuclease P complex"/>
    <property type="evidence" value="ECO:0007669"/>
    <property type="project" value="TreeGrafter"/>
</dbReference>
<evidence type="ECO:0000256" key="4">
    <source>
        <dbReference type="ARBA" id="ARBA00022801"/>
    </source>
</evidence>
<dbReference type="InterPro" id="IPR020568">
    <property type="entry name" value="Ribosomal_Su5_D2-typ_SF"/>
</dbReference>
<organism evidence="7 8">
    <name type="scientific">Candidatus Aquarickettsia rohweri</name>
    <dbReference type="NCBI Taxonomy" id="2602574"/>
    <lineage>
        <taxon>Bacteria</taxon>
        <taxon>Pseudomonadati</taxon>
        <taxon>Pseudomonadota</taxon>
        <taxon>Alphaproteobacteria</taxon>
        <taxon>Rickettsiales</taxon>
        <taxon>Candidatus Midichloriaceae</taxon>
        <taxon>Candidatus Aquarickettsia</taxon>
    </lineage>
</organism>
<comment type="caution">
    <text evidence="7">The sequence shown here is derived from an EMBL/GenBank/DDBJ whole genome shotgun (WGS) entry which is preliminary data.</text>
</comment>
<dbReference type="PANTHER" id="PTHR33992:SF1">
    <property type="entry name" value="RIBONUCLEASE P PROTEIN COMPONENT"/>
    <property type="match status" value="1"/>
</dbReference>
<protein>
    <recommendedName>
        <fullName evidence="6">Ribonuclease P protein component</fullName>
        <ecNumber evidence="6">3.1.26.5</ecNumber>
    </recommendedName>
</protein>
<dbReference type="AlphaFoldDB" id="A0A3R9XT77"/>
<dbReference type="PANTHER" id="PTHR33992">
    <property type="entry name" value="RIBONUCLEASE P PROTEIN COMPONENT"/>
    <property type="match status" value="1"/>
</dbReference>
<dbReference type="EMBL" id="RXFM01000060">
    <property type="protein sequence ID" value="RST64700.1"/>
    <property type="molecule type" value="Genomic_DNA"/>
</dbReference>
<keyword evidence="8" id="KW-1185">Reference proteome</keyword>
<keyword evidence="2" id="KW-0540">Nuclease</keyword>
<keyword evidence="1" id="KW-0819">tRNA processing</keyword>
<dbReference type="SUPFAM" id="SSF54211">
    <property type="entry name" value="Ribosomal protein S5 domain 2-like"/>
    <property type="match status" value="1"/>
</dbReference>
<keyword evidence="3" id="KW-0255">Endonuclease</keyword>
<evidence type="ECO:0000256" key="3">
    <source>
        <dbReference type="ARBA" id="ARBA00022759"/>
    </source>
</evidence>
<dbReference type="OrthoDB" id="9810867at2"/>
<evidence type="ECO:0000256" key="5">
    <source>
        <dbReference type="ARBA" id="ARBA00022884"/>
    </source>
</evidence>
<gene>
    <name evidence="7" type="primary">rnpA</name>
    <name evidence="7" type="ORF">EIC27_04580</name>
</gene>
<keyword evidence="4 7" id="KW-0378">Hydrolase</keyword>
<dbReference type="NCBIfam" id="TIGR00188">
    <property type="entry name" value="rnpA"/>
    <property type="match status" value="1"/>
</dbReference>
<accession>A0A3R9XT77</accession>
<evidence type="ECO:0000313" key="8">
    <source>
        <dbReference type="Proteomes" id="UP000279470"/>
    </source>
</evidence>
<evidence type="ECO:0000256" key="2">
    <source>
        <dbReference type="ARBA" id="ARBA00022722"/>
    </source>
</evidence>
<dbReference type="GO" id="GO:0042781">
    <property type="term" value="F:3'-tRNA processing endoribonuclease activity"/>
    <property type="evidence" value="ECO:0007669"/>
    <property type="project" value="TreeGrafter"/>
</dbReference>
<dbReference type="Gene3D" id="3.30.230.10">
    <property type="match status" value="1"/>
</dbReference>
<dbReference type="InterPro" id="IPR014721">
    <property type="entry name" value="Ribsml_uS5_D2-typ_fold_subgr"/>
</dbReference>
<dbReference type="Proteomes" id="UP000279470">
    <property type="component" value="Unassembled WGS sequence"/>
</dbReference>
<evidence type="ECO:0000256" key="6">
    <source>
        <dbReference type="NCBIfam" id="TIGR00188"/>
    </source>
</evidence>
<sequence>MTKSSVYNELLLNSNKVVGKYFVIVYKTNITKLDKKEELVNLNFGITASKKVGNAVKRNWCKRRIRLLVNQINIKDFTKTFYINIIARKFMIDKSFSLLKKDFDFCIKKITNYEKKSN</sequence>
<dbReference type="GO" id="GO:0004526">
    <property type="term" value="F:ribonuclease P activity"/>
    <property type="evidence" value="ECO:0007669"/>
    <property type="project" value="UniProtKB-UniRule"/>
</dbReference>
<keyword evidence="5" id="KW-0694">RNA-binding</keyword>